<evidence type="ECO:0000256" key="7">
    <source>
        <dbReference type="PROSITE-ProRule" id="PRU01355"/>
    </source>
</evidence>
<dbReference type="PANTHER" id="PTHR10514:SF27">
    <property type="entry name" value="ANGIOTENSIN-CONVERTING ENZYME"/>
    <property type="match status" value="1"/>
</dbReference>
<comment type="caution">
    <text evidence="8">The sequence shown here is derived from an EMBL/GenBank/DDBJ whole genome shotgun (WGS) entry which is preliminary data.</text>
</comment>
<evidence type="ECO:0000256" key="6">
    <source>
        <dbReference type="PIRSR" id="PIRSR601548-2"/>
    </source>
</evidence>
<dbReference type="InterPro" id="IPR001548">
    <property type="entry name" value="Peptidase_M2"/>
</dbReference>
<evidence type="ECO:0000256" key="4">
    <source>
        <dbReference type="ARBA" id="ARBA00023180"/>
    </source>
</evidence>
<dbReference type="AlphaFoldDB" id="A0A8J2KZ26"/>
<dbReference type="GO" id="GO:0005886">
    <property type="term" value="C:plasma membrane"/>
    <property type="evidence" value="ECO:0007669"/>
    <property type="project" value="TreeGrafter"/>
</dbReference>
<comment type="similarity">
    <text evidence="1 7">Belongs to the peptidase M2 family.</text>
</comment>
<keyword evidence="9" id="KW-1185">Reference proteome</keyword>
<reference evidence="8" key="1">
    <citation type="submission" date="2021-06" db="EMBL/GenBank/DDBJ databases">
        <authorList>
            <person name="Hodson N. C."/>
            <person name="Mongue J. A."/>
            <person name="Jaron S. K."/>
        </authorList>
    </citation>
    <scope>NUCLEOTIDE SEQUENCE</scope>
</reference>
<accession>A0A8J2KZ26</accession>
<evidence type="ECO:0000313" key="8">
    <source>
        <dbReference type="EMBL" id="CAG7822408.1"/>
    </source>
</evidence>
<keyword evidence="4 5" id="KW-0325">Glycoprotein</keyword>
<evidence type="ECO:0000256" key="2">
    <source>
        <dbReference type="ARBA" id="ARBA00022729"/>
    </source>
</evidence>
<dbReference type="GO" id="GO:0008241">
    <property type="term" value="F:peptidyl-dipeptidase activity"/>
    <property type="evidence" value="ECO:0007669"/>
    <property type="project" value="InterPro"/>
</dbReference>
<keyword evidence="3" id="KW-1015">Disulfide bond</keyword>
<evidence type="ECO:0000313" key="9">
    <source>
        <dbReference type="Proteomes" id="UP000708208"/>
    </source>
</evidence>
<feature type="non-terminal residue" evidence="8">
    <location>
        <position position="204"/>
    </location>
</feature>
<evidence type="ECO:0000256" key="3">
    <source>
        <dbReference type="ARBA" id="ARBA00023157"/>
    </source>
</evidence>
<organism evidence="8 9">
    <name type="scientific">Allacma fusca</name>
    <dbReference type="NCBI Taxonomy" id="39272"/>
    <lineage>
        <taxon>Eukaryota</taxon>
        <taxon>Metazoa</taxon>
        <taxon>Ecdysozoa</taxon>
        <taxon>Arthropoda</taxon>
        <taxon>Hexapoda</taxon>
        <taxon>Collembola</taxon>
        <taxon>Symphypleona</taxon>
        <taxon>Sminthuridae</taxon>
        <taxon>Allacma</taxon>
    </lineage>
</organism>
<evidence type="ECO:0008006" key="10">
    <source>
        <dbReference type="Google" id="ProtNLM"/>
    </source>
</evidence>
<evidence type="ECO:0000256" key="1">
    <source>
        <dbReference type="ARBA" id="ARBA00008139"/>
    </source>
</evidence>
<gene>
    <name evidence="8" type="ORF">AFUS01_LOCUS32683</name>
</gene>
<feature type="glycosylation site" description="N-linked (GlcNAc...) asparagine; partial" evidence="5">
    <location>
        <position position="174"/>
    </location>
</feature>
<dbReference type="GO" id="GO:0008237">
    <property type="term" value="F:metallopeptidase activity"/>
    <property type="evidence" value="ECO:0007669"/>
    <property type="project" value="InterPro"/>
</dbReference>
<dbReference type="Pfam" id="PF01401">
    <property type="entry name" value="Peptidase_M2"/>
    <property type="match status" value="1"/>
</dbReference>
<proteinExistence type="inferred from homology"/>
<dbReference type="Proteomes" id="UP000708208">
    <property type="component" value="Unassembled WGS sequence"/>
</dbReference>
<keyword evidence="2" id="KW-0732">Signal</keyword>
<protein>
    <recommendedName>
        <fullName evidence="10">Angiotensin-converting enzyme</fullName>
    </recommendedName>
</protein>
<dbReference type="PROSITE" id="PS52011">
    <property type="entry name" value="PEPTIDASE_M2"/>
    <property type="match status" value="1"/>
</dbReference>
<dbReference type="PANTHER" id="PTHR10514">
    <property type="entry name" value="ANGIOTENSIN-CONVERTING ENZYME"/>
    <property type="match status" value="1"/>
</dbReference>
<feature type="non-terminal residue" evidence="8">
    <location>
        <position position="1"/>
    </location>
</feature>
<dbReference type="GO" id="GO:0006508">
    <property type="term" value="P:proteolysis"/>
    <property type="evidence" value="ECO:0007669"/>
    <property type="project" value="InterPro"/>
</dbReference>
<dbReference type="EMBL" id="CAJVCH010526255">
    <property type="protein sequence ID" value="CAG7822408.1"/>
    <property type="molecule type" value="Genomic_DNA"/>
</dbReference>
<sequence length="204" mass="23378">TDYDELAYYWTGWHDALSKAVPTSKYRQFIDLQNELAKANGYADMGELWASPYDDGSADFSAKTFEDEMYSIYEDLRPYYEKLHAYVRMKLRKNPLYADKIKKYGYLPANLMGNMWAQDWTVLDESTKPYPGEASVDATQAMIKAGYTPQKMFQVSDEFFQGLGLMAMTDTFYNLSMLTKPDGRVVVCHASAEDFCLGGDTKDY</sequence>
<feature type="binding site" evidence="6">
    <location>
        <position position="53"/>
    </location>
    <ligand>
        <name>chloride</name>
        <dbReference type="ChEBI" id="CHEBI:17996"/>
        <label>1</label>
    </ligand>
</feature>
<dbReference type="OrthoDB" id="10029630at2759"/>
<name>A0A8J2KZ26_9HEXA</name>
<comment type="caution">
    <text evidence="7">Lacks conserved residue(s) required for the propagation of feature annotation.</text>
</comment>
<evidence type="ECO:0000256" key="5">
    <source>
        <dbReference type="PIRSR" id="PIRSR601548-10"/>
    </source>
</evidence>